<dbReference type="Proteomes" id="UP001493153">
    <property type="component" value="Plasmid unnamed"/>
</dbReference>
<dbReference type="PANTHER" id="PTHR35369:SF2">
    <property type="entry name" value="BLR3025 PROTEIN"/>
    <property type="match status" value="1"/>
</dbReference>
<reference evidence="3 4" key="1">
    <citation type="submission" date="2020-09" db="EMBL/GenBank/DDBJ databases">
        <title>Genome sequences of Mycetohabitans spp.</title>
        <authorList>
            <person name="Carter M.E."/>
            <person name="Carpenter S.C.D."/>
            <person name="Bogdanove A.J."/>
        </authorList>
    </citation>
    <scope>NUCLEOTIDE SEQUENCE [LARGE SCALE GENOMIC DNA]</scope>
    <source>
        <strain evidence="3 4">B12</strain>
        <plasmid evidence="3 4">unnamed</plasmid>
    </source>
</reference>
<dbReference type="Pfam" id="PF00817">
    <property type="entry name" value="IMS"/>
    <property type="match status" value="1"/>
</dbReference>
<accession>A0ABZ2Q096</accession>
<dbReference type="InterPro" id="IPR050356">
    <property type="entry name" value="SulA_CellDiv_inhibitor"/>
</dbReference>
<dbReference type="RefSeq" id="WP_338912005.1">
    <property type="nucleotide sequence ID" value="NZ_CP062177.1"/>
</dbReference>
<geneLocation type="plasmid" evidence="3 4">
    <name>unnamed</name>
</geneLocation>
<dbReference type="InterPro" id="IPR043502">
    <property type="entry name" value="DNA/RNA_pol_sf"/>
</dbReference>
<dbReference type="PANTHER" id="PTHR35369">
    <property type="entry name" value="BLR3025 PROTEIN-RELATED"/>
    <property type="match status" value="1"/>
</dbReference>
<dbReference type="SUPFAM" id="SSF56672">
    <property type="entry name" value="DNA/RNA polymerases"/>
    <property type="match status" value="1"/>
</dbReference>
<evidence type="ECO:0000313" key="3">
    <source>
        <dbReference type="EMBL" id="WXK40692.1"/>
    </source>
</evidence>
<feature type="domain" description="UmuC" evidence="2">
    <location>
        <begin position="30"/>
        <end position="148"/>
    </location>
</feature>
<evidence type="ECO:0000313" key="4">
    <source>
        <dbReference type="Proteomes" id="UP001493153"/>
    </source>
</evidence>
<name>A0ABZ2Q096_9BURK</name>
<keyword evidence="4" id="KW-1185">Reference proteome</keyword>
<keyword evidence="3" id="KW-0614">Plasmid</keyword>
<evidence type="ECO:0000259" key="2">
    <source>
        <dbReference type="Pfam" id="PF00817"/>
    </source>
</evidence>
<dbReference type="InterPro" id="IPR001126">
    <property type="entry name" value="UmuC"/>
</dbReference>
<evidence type="ECO:0000256" key="1">
    <source>
        <dbReference type="ARBA" id="ARBA00022763"/>
    </source>
</evidence>
<dbReference type="EMBL" id="CP062177">
    <property type="protein sequence ID" value="WXK40692.1"/>
    <property type="molecule type" value="Genomic_DNA"/>
</dbReference>
<organism evidence="3 4">
    <name type="scientific">Mycetohabitans rhizoxinica</name>
    <dbReference type="NCBI Taxonomy" id="412963"/>
    <lineage>
        <taxon>Bacteria</taxon>
        <taxon>Pseudomonadati</taxon>
        <taxon>Pseudomonadota</taxon>
        <taxon>Betaproteobacteria</taxon>
        <taxon>Burkholderiales</taxon>
        <taxon>Burkholderiaceae</taxon>
        <taxon>Mycetohabitans</taxon>
    </lineage>
</organism>
<gene>
    <name evidence="3" type="ORF">IHE29_16100</name>
</gene>
<keyword evidence="1" id="KW-0227">DNA damage</keyword>
<proteinExistence type="predicted"/>
<dbReference type="CDD" id="cd03468">
    <property type="entry name" value="PolY_like"/>
    <property type="match status" value="1"/>
</dbReference>
<protein>
    <submittedName>
        <fullName evidence="3">DNA polymerase Y family protein</fullName>
    </submittedName>
</protein>
<sequence length="488" mass="54869">MAVWIGVHLPYLLLEVFHPRGYPPDGRGCVVLEQDRVAHCDERARMLGICAGMRRGGVLALAPHVRVHERDRLREAALQHSVGMAMLRFTPHVVVTDEACVLLDVSASLRLFRGIRALRRDARALIDMLGVSAQWAVAPTGYAAWLLARSGGGYALSLESLERVLGRRPLNVLPPARRYADWFDGLGCRTIADVCRLPRAGLNKRCGTALLEALDRARGLAPEGYAWLHVPPQFDARIELPERIEQTDALLFAARRLLVQMTGWLIAQQLAVVRLTVRLEHERGRAPLTPSVLDIALAEPTWHDAHLVRLLKERFARTPLVAPVIALRLLTQEVRAAQPHSDTLFPEPGGTPTDHARLLELLIARLGRENVLYAQPLADHRPEVAARWVPLDASRQAAGEPPVLPRPVWLLKEPLELMVRDHRPFYGTPLRLVSPAERIEAGWHDRQGVVRDYYVAQSAEPVYYWIYCERIGAREHSTLRWFLHGLFG</sequence>